<evidence type="ECO:0000256" key="1">
    <source>
        <dbReference type="ARBA" id="ARBA00004328"/>
    </source>
</evidence>
<dbReference type="Proteomes" id="UP000198841">
    <property type="component" value="Unassembled WGS sequence"/>
</dbReference>
<dbReference type="Pfam" id="PF03406">
    <property type="entry name" value="Phage_fiber_2"/>
    <property type="match status" value="1"/>
</dbReference>
<evidence type="ECO:0000259" key="4">
    <source>
        <dbReference type="Pfam" id="PF12571"/>
    </source>
</evidence>
<organism evidence="5 6">
    <name type="scientific">Candidatus Pantoea symbiotica</name>
    <dbReference type="NCBI Taxonomy" id="1884370"/>
    <lineage>
        <taxon>Bacteria</taxon>
        <taxon>Pseudomonadati</taxon>
        <taxon>Pseudomonadota</taxon>
        <taxon>Gammaproteobacteria</taxon>
        <taxon>Enterobacterales</taxon>
        <taxon>Erwiniaceae</taxon>
        <taxon>Pantoea</taxon>
    </lineage>
</organism>
<dbReference type="InterPro" id="IPR022225">
    <property type="entry name" value="Phage_tail_fibre_N"/>
</dbReference>
<proteinExistence type="predicted"/>
<reference evidence="5 6" key="1">
    <citation type="submission" date="2016-10" db="EMBL/GenBank/DDBJ databases">
        <authorList>
            <person name="Varghese N."/>
            <person name="Submissions S."/>
        </authorList>
    </citation>
    <scope>NUCLEOTIDE SEQUENCE [LARGE SCALE GENOMIC DNA]</scope>
    <source>
        <strain evidence="5 6">YR512</strain>
    </source>
</reference>
<dbReference type="PANTHER" id="PTHR35191:SF1">
    <property type="entry name" value="PROPHAGE SIDE TAIL FIBER PROTEIN HOMOLOG STFQ-RELATED"/>
    <property type="match status" value="1"/>
</dbReference>
<dbReference type="InterPro" id="IPR005068">
    <property type="entry name" value="Phage_lambda_Stf-r2"/>
</dbReference>
<comment type="subcellular location">
    <subcellularLocation>
        <location evidence="1">Virion</location>
    </subcellularLocation>
</comment>
<keyword evidence="6" id="KW-1185">Reference proteome</keyword>
<feature type="domain" description="Phage tail fibre protein N-terminal" evidence="4">
    <location>
        <begin position="1"/>
        <end position="150"/>
    </location>
</feature>
<evidence type="ECO:0000256" key="2">
    <source>
        <dbReference type="ARBA" id="ARBA00022581"/>
    </source>
</evidence>
<name>A0A1I3UWN2_9GAMM</name>
<dbReference type="InterPro" id="IPR051934">
    <property type="entry name" value="Phage_Tail_Fiber_Structural"/>
</dbReference>
<keyword evidence="3" id="KW-0732">Signal</keyword>
<sequence length="392" mass="41049">MTTKYFALLTNQGAALLANAAALGTKVNITSMAVGDGGGTLPTPDPAQTKLIGEKRRAQLNSLTIDDANSSQIVAEQIIPEGEGGFWIREIGLYDEGGILIAVANCAETYKPLLAEGSGRTQTVRMIIIVNSTTAVTLKIDPAVVLATRQYVDNAVIEVKAYSDNLMAQHIADADPHKQYAPKASPTLTGIPKAPTPAVTKNDTQIATTAFVQAAFKALLSSDTDSNSEVLAATPKAVSDAIALIKGLMGTAAGRAVGTGANQIPDMSSFAATMNGSNFYVEFPNGFTVQGGTLSLTPVGAFNPQALGGQTYYTHYYRVPFIKAFKTAQVTTLAALTSPSYDTQGSMAGRSLAVHRDQDPGVSGVAKTRFSLAVTHPVTGETPTVHWVAYGY</sequence>
<gene>
    <name evidence="5" type="ORF">SAMN05518863_103179</name>
</gene>
<dbReference type="PANTHER" id="PTHR35191">
    <property type="entry name" value="PROPHAGE SIDE TAIL FIBER PROTEIN HOMOLOG STFQ-RELATED"/>
    <property type="match status" value="1"/>
</dbReference>
<evidence type="ECO:0000313" key="5">
    <source>
        <dbReference type="EMBL" id="SFJ87588.1"/>
    </source>
</evidence>
<evidence type="ECO:0000313" key="6">
    <source>
        <dbReference type="Proteomes" id="UP000198841"/>
    </source>
</evidence>
<accession>A0A1I3UWN2</accession>
<evidence type="ECO:0000256" key="3">
    <source>
        <dbReference type="SAM" id="SignalP"/>
    </source>
</evidence>
<keyword evidence="2" id="KW-0945">Host-virus interaction</keyword>
<protein>
    <submittedName>
        <fullName evidence="5">Phage tail fibre repeat-containing protein</fullName>
    </submittedName>
</protein>
<dbReference type="EMBL" id="FOSD01000003">
    <property type="protein sequence ID" value="SFJ87588.1"/>
    <property type="molecule type" value="Genomic_DNA"/>
</dbReference>
<dbReference type="Pfam" id="PF12571">
    <property type="entry name" value="Phage_tail_fib"/>
    <property type="match status" value="1"/>
</dbReference>
<comment type="caution">
    <text evidence="5">The sequence shown here is derived from an EMBL/GenBank/DDBJ whole genome shotgun (WGS) entry which is preliminary data.</text>
</comment>
<feature type="signal peptide" evidence="3">
    <location>
        <begin position="1"/>
        <end position="20"/>
    </location>
</feature>
<feature type="chain" id="PRO_5045863832" evidence="3">
    <location>
        <begin position="21"/>
        <end position="392"/>
    </location>
</feature>
<dbReference type="RefSeq" id="WP_091003461.1">
    <property type="nucleotide sequence ID" value="NZ_FOSD01000003.1"/>
</dbReference>